<reference evidence="1 2" key="1">
    <citation type="journal article" date="2012" name="Proc. Natl. Acad. Sci. U.S.A.">
        <title>Genome streamlining and chemical defense in a coral reef symbiosis.</title>
        <authorList>
            <person name="Kwan J.C."/>
            <person name="Donia M.S."/>
            <person name="Han A.W."/>
            <person name="Hirose E."/>
            <person name="Haygood M.G."/>
            <person name="Schmidt E.W."/>
        </authorList>
    </citation>
    <scope>NUCLEOTIDE SEQUENCE [LARGE SCALE GENOMIC DNA]</scope>
    <source>
        <strain evidence="1 2">L2</strain>
    </source>
</reference>
<dbReference type="EMBL" id="CP003539">
    <property type="protein sequence ID" value="AFX98666.1"/>
    <property type="molecule type" value="Genomic_DNA"/>
</dbReference>
<dbReference type="STRING" id="1193729.A1OE_473"/>
<keyword evidence="2" id="KW-1185">Reference proteome</keyword>
<proteinExistence type="predicted"/>
<gene>
    <name evidence="1" type="ORF">A1OE_473</name>
</gene>
<organism evidence="1 2">
    <name type="scientific">Candidatus Endolissoclinum faulkneri L2</name>
    <dbReference type="NCBI Taxonomy" id="1193729"/>
    <lineage>
        <taxon>Bacteria</taxon>
        <taxon>Pseudomonadati</taxon>
        <taxon>Pseudomonadota</taxon>
        <taxon>Alphaproteobacteria</taxon>
        <taxon>Rhodospirillales</taxon>
        <taxon>Rhodospirillaceae</taxon>
        <taxon>Candidatus Endolissoclinum</taxon>
    </lineage>
</organism>
<sequence length="40" mass="4729">MFIIKSYQGHEQKLCKCIMIQYQNDNSAELPFLVSFCLML</sequence>
<protein>
    <submittedName>
        <fullName evidence="1">Uncharacterized protein</fullName>
    </submittedName>
</protein>
<evidence type="ECO:0000313" key="2">
    <source>
        <dbReference type="Proteomes" id="UP000010077"/>
    </source>
</evidence>
<dbReference type="HOGENOM" id="CLU_3286537_0_0_5"/>
<dbReference type="Proteomes" id="UP000010077">
    <property type="component" value="Chromosome"/>
</dbReference>
<accession>K7ZCK4</accession>
<evidence type="ECO:0000313" key="1">
    <source>
        <dbReference type="EMBL" id="AFX98666.1"/>
    </source>
</evidence>
<dbReference type="AlphaFoldDB" id="K7ZCK4"/>
<dbReference type="KEGG" id="thal:A1OE_473"/>
<name>K7ZCK4_9PROT</name>